<evidence type="ECO:0000313" key="2">
    <source>
        <dbReference type="Proteomes" id="UP000060787"/>
    </source>
</evidence>
<evidence type="ECO:0000313" key="1">
    <source>
        <dbReference type="EMBL" id="ALN78551.1"/>
    </source>
</evidence>
<dbReference type="EMBL" id="CP011129">
    <property type="protein sequence ID" value="ALN78551.1"/>
    <property type="molecule type" value="Genomic_DNA"/>
</dbReference>
<sequence>MAVSSGETPGCPTLAGRIVLRPERRLRRIGIVTVAAPSLV</sequence>
<dbReference type="AlphaFoldDB" id="A0A0S2F4U0"/>
<name>A0A0S2F4U0_LYSAN</name>
<dbReference type="KEGG" id="lab:LA76x_0390"/>
<gene>
    <name evidence="1" type="ORF">LA76x_0390</name>
</gene>
<keyword evidence="2" id="KW-1185">Reference proteome</keyword>
<reference evidence="1 2" key="1">
    <citation type="journal article" date="2015" name="BMC Genomics">
        <title>Comparative genomics and metabolic profiling of the genus Lysobacter.</title>
        <authorList>
            <person name="de Bruijn I."/>
            <person name="Cheng X."/>
            <person name="de Jager V."/>
            <person name="Exposito R.G."/>
            <person name="Watrous J."/>
            <person name="Patel N."/>
            <person name="Postma J."/>
            <person name="Dorrestein P.C."/>
            <person name="Kobayashi D."/>
            <person name="Raaijmakers J.M."/>
        </authorList>
    </citation>
    <scope>NUCLEOTIDE SEQUENCE [LARGE SCALE GENOMIC DNA]</scope>
    <source>
        <strain evidence="1 2">76</strain>
    </source>
</reference>
<protein>
    <submittedName>
        <fullName evidence="1">Uncharacterized protein</fullName>
    </submittedName>
</protein>
<proteinExistence type="predicted"/>
<dbReference type="Proteomes" id="UP000060787">
    <property type="component" value="Chromosome"/>
</dbReference>
<organism evidence="1 2">
    <name type="scientific">Lysobacter antibioticus</name>
    <dbReference type="NCBI Taxonomy" id="84531"/>
    <lineage>
        <taxon>Bacteria</taxon>
        <taxon>Pseudomonadati</taxon>
        <taxon>Pseudomonadota</taxon>
        <taxon>Gammaproteobacteria</taxon>
        <taxon>Lysobacterales</taxon>
        <taxon>Lysobacteraceae</taxon>
        <taxon>Lysobacter</taxon>
    </lineage>
</organism>
<accession>A0A0S2F4U0</accession>